<comment type="similarity">
    <text evidence="3 14">Belongs to the Nth/MutY family.</text>
</comment>
<dbReference type="RefSeq" id="WP_173763595.1">
    <property type="nucleotide sequence ID" value="NZ_CP048836.1"/>
</dbReference>
<evidence type="ECO:0000256" key="10">
    <source>
        <dbReference type="ARBA" id="ARBA00023004"/>
    </source>
</evidence>
<dbReference type="EC" id="3.2.2.31" evidence="4 14"/>
<comment type="cofactor">
    <cofactor evidence="14">
        <name>[4Fe-4S] cluster</name>
        <dbReference type="ChEBI" id="CHEBI:49883"/>
    </cofactor>
    <text evidence="14">Binds 1 [4Fe-4S] cluster.</text>
</comment>
<dbReference type="InterPro" id="IPR004035">
    <property type="entry name" value="Endouclease-III_FeS-bd_BS"/>
</dbReference>
<evidence type="ECO:0000259" key="15">
    <source>
        <dbReference type="SMART" id="SM00478"/>
    </source>
</evidence>
<evidence type="ECO:0000256" key="13">
    <source>
        <dbReference type="ARBA" id="ARBA00023295"/>
    </source>
</evidence>
<evidence type="ECO:0000256" key="6">
    <source>
        <dbReference type="ARBA" id="ARBA00022485"/>
    </source>
</evidence>
<dbReference type="GO" id="GO:0035485">
    <property type="term" value="F:adenine/guanine mispair binding"/>
    <property type="evidence" value="ECO:0007669"/>
    <property type="project" value="TreeGrafter"/>
</dbReference>
<dbReference type="GO" id="GO:0032357">
    <property type="term" value="F:oxidized purine DNA binding"/>
    <property type="evidence" value="ECO:0007669"/>
    <property type="project" value="TreeGrafter"/>
</dbReference>
<evidence type="ECO:0000256" key="5">
    <source>
        <dbReference type="ARBA" id="ARBA00022023"/>
    </source>
</evidence>
<dbReference type="InterPro" id="IPR003265">
    <property type="entry name" value="HhH-GPD_domain"/>
</dbReference>
<evidence type="ECO:0000313" key="17">
    <source>
        <dbReference type="Proteomes" id="UP000501991"/>
    </source>
</evidence>
<dbReference type="CDD" id="cd03431">
    <property type="entry name" value="NUDIX_DNA_Glycosylase_C-MutY"/>
    <property type="match status" value="1"/>
</dbReference>
<dbReference type="InterPro" id="IPR004036">
    <property type="entry name" value="Endonuclease-III-like_CS2"/>
</dbReference>
<evidence type="ECO:0000256" key="7">
    <source>
        <dbReference type="ARBA" id="ARBA00022723"/>
    </source>
</evidence>
<sequence length="343" mass="37663">MSDFADRLIRWHRHHGRHDLPWQNTTDPYRIWLSEIMLQQTQVDTVIPYYARFLARFPDLATLAAAPVDEVMALWSGLGYYARARNLHACARTVMTEHGGQFPARAEAIAALPGIGRSTAAAIATFAFGQRAAILDGNVKRVLCRAFGVDGFPGSVAVERRLWALADALLPATDVPVYIQAQMDLGATVCTRGKPRCPDCPMQPICVAHATGRTTELPEARPRKRPPVRTTHMAVITDGMHLLLVQRPPKGIWGGLLSLPEFDRDTPPDAWWRAVAADVPAQVTPLDGLRHTFTHYVLDIAPVRFTVDTLDAIPAIEAARVCALDAVDELGLPAPVRRILASA</sequence>
<dbReference type="GO" id="GO:0034039">
    <property type="term" value="F:8-oxo-7,8-dihydroguanine DNA N-glycosylase activity"/>
    <property type="evidence" value="ECO:0007669"/>
    <property type="project" value="TreeGrafter"/>
</dbReference>
<dbReference type="Pfam" id="PF00633">
    <property type="entry name" value="HHH"/>
    <property type="match status" value="1"/>
</dbReference>
<dbReference type="InterPro" id="IPR023170">
    <property type="entry name" value="HhH_base_excis_C"/>
</dbReference>
<dbReference type="Proteomes" id="UP000501991">
    <property type="component" value="Chromosome"/>
</dbReference>
<dbReference type="EMBL" id="CP048836">
    <property type="protein sequence ID" value="QID16427.1"/>
    <property type="molecule type" value="Genomic_DNA"/>
</dbReference>
<dbReference type="GO" id="GO:0000701">
    <property type="term" value="F:purine-specific mismatch base pair DNA N-glycosylase activity"/>
    <property type="evidence" value="ECO:0007669"/>
    <property type="project" value="UniProtKB-EC"/>
</dbReference>
<keyword evidence="17" id="KW-1185">Reference proteome</keyword>
<dbReference type="Pfam" id="PF00730">
    <property type="entry name" value="HhH-GPD"/>
    <property type="match status" value="1"/>
</dbReference>
<dbReference type="GO" id="GO:0051539">
    <property type="term" value="F:4 iron, 4 sulfur cluster binding"/>
    <property type="evidence" value="ECO:0007669"/>
    <property type="project" value="UniProtKB-UniRule"/>
</dbReference>
<gene>
    <name evidence="16" type="primary">mutY</name>
    <name evidence="16" type="ORF">G3580_01560</name>
</gene>
<dbReference type="InterPro" id="IPR015797">
    <property type="entry name" value="NUDIX_hydrolase-like_dom_sf"/>
</dbReference>
<dbReference type="GO" id="GO:0046872">
    <property type="term" value="F:metal ion binding"/>
    <property type="evidence" value="ECO:0007669"/>
    <property type="project" value="UniProtKB-UniRule"/>
</dbReference>
<dbReference type="InterPro" id="IPR044298">
    <property type="entry name" value="MIG/MutY"/>
</dbReference>
<dbReference type="InterPro" id="IPR011257">
    <property type="entry name" value="DNA_glycosylase"/>
</dbReference>
<name>A0A6C1AYL2_9RHOO</name>
<evidence type="ECO:0000256" key="12">
    <source>
        <dbReference type="ARBA" id="ARBA00023204"/>
    </source>
</evidence>
<dbReference type="Pfam" id="PF14815">
    <property type="entry name" value="NUDIX_4"/>
    <property type="match status" value="1"/>
</dbReference>
<dbReference type="InterPro" id="IPR029119">
    <property type="entry name" value="MutY_C"/>
</dbReference>
<keyword evidence="12" id="KW-0234">DNA repair</keyword>
<dbReference type="Gene3D" id="1.10.340.30">
    <property type="entry name" value="Hypothetical protein, domain 2"/>
    <property type="match status" value="1"/>
</dbReference>
<protein>
    <recommendedName>
        <fullName evidence="5 14">Adenine DNA glycosylase</fullName>
        <ecNumber evidence="4 14">3.2.2.31</ecNumber>
    </recommendedName>
</protein>
<dbReference type="PROSITE" id="PS01155">
    <property type="entry name" value="ENDONUCLEASE_III_2"/>
    <property type="match status" value="1"/>
</dbReference>
<dbReference type="KEGG" id="azq:G3580_01560"/>
<dbReference type="Gene3D" id="1.10.1670.10">
    <property type="entry name" value="Helix-hairpin-Helix base-excision DNA repair enzymes (C-terminal)"/>
    <property type="match status" value="1"/>
</dbReference>
<keyword evidence="7" id="KW-0479">Metal-binding</keyword>
<dbReference type="GO" id="GO:0006298">
    <property type="term" value="P:mismatch repair"/>
    <property type="evidence" value="ECO:0007669"/>
    <property type="project" value="TreeGrafter"/>
</dbReference>
<evidence type="ECO:0000256" key="8">
    <source>
        <dbReference type="ARBA" id="ARBA00022763"/>
    </source>
</evidence>
<dbReference type="NCBIfam" id="TIGR01084">
    <property type="entry name" value="mutY"/>
    <property type="match status" value="1"/>
</dbReference>
<keyword evidence="9" id="KW-0378">Hydrolase</keyword>
<dbReference type="SUPFAM" id="SSF55811">
    <property type="entry name" value="Nudix"/>
    <property type="match status" value="1"/>
</dbReference>
<dbReference type="InterPro" id="IPR005760">
    <property type="entry name" value="A/G_AdeGlyc_MutY"/>
</dbReference>
<evidence type="ECO:0000256" key="3">
    <source>
        <dbReference type="ARBA" id="ARBA00008343"/>
    </source>
</evidence>
<comment type="function">
    <text evidence="2">Adenine glycosylase active on G-A mispairs. MutY also corrects error-prone DNA synthesis past GO lesions which are due to the oxidatively damaged form of guanine: 7,8-dihydro-8-oxoguanine (8-oxo-dGTP).</text>
</comment>
<dbReference type="SMART" id="SM00478">
    <property type="entry name" value="ENDO3c"/>
    <property type="match status" value="1"/>
</dbReference>
<keyword evidence="13 14" id="KW-0326">Glycosidase</keyword>
<dbReference type="CDD" id="cd00056">
    <property type="entry name" value="ENDO3c"/>
    <property type="match status" value="1"/>
</dbReference>
<evidence type="ECO:0000256" key="2">
    <source>
        <dbReference type="ARBA" id="ARBA00002933"/>
    </source>
</evidence>
<dbReference type="PANTHER" id="PTHR42944">
    <property type="entry name" value="ADENINE DNA GLYCOSYLASE"/>
    <property type="match status" value="1"/>
</dbReference>
<evidence type="ECO:0000256" key="14">
    <source>
        <dbReference type="RuleBase" id="RU365096"/>
    </source>
</evidence>
<comment type="catalytic activity">
    <reaction evidence="1 14">
        <text>Hydrolyzes free adenine bases from 7,8-dihydro-8-oxoguanine:adenine mismatched double-stranded DNA, leaving an apurinic site.</text>
        <dbReference type="EC" id="3.2.2.31"/>
    </reaction>
</comment>
<dbReference type="PANTHER" id="PTHR42944:SF1">
    <property type="entry name" value="ADENINE DNA GLYCOSYLASE"/>
    <property type="match status" value="1"/>
</dbReference>
<dbReference type="Gene3D" id="3.90.79.10">
    <property type="entry name" value="Nucleoside Triphosphate Pyrophosphohydrolase"/>
    <property type="match status" value="1"/>
</dbReference>
<dbReference type="PROSITE" id="PS00764">
    <property type="entry name" value="ENDONUCLEASE_III_1"/>
    <property type="match status" value="1"/>
</dbReference>
<dbReference type="InterPro" id="IPR000445">
    <property type="entry name" value="HhH_motif"/>
</dbReference>
<evidence type="ECO:0000256" key="4">
    <source>
        <dbReference type="ARBA" id="ARBA00012045"/>
    </source>
</evidence>
<dbReference type="GO" id="GO:0006284">
    <property type="term" value="P:base-excision repair"/>
    <property type="evidence" value="ECO:0007669"/>
    <property type="project" value="UniProtKB-UniRule"/>
</dbReference>
<accession>A0A6C1AYL2</accession>
<keyword evidence="8 14" id="KW-0227">DNA damage</keyword>
<evidence type="ECO:0000256" key="11">
    <source>
        <dbReference type="ARBA" id="ARBA00023014"/>
    </source>
</evidence>
<proteinExistence type="inferred from homology"/>
<dbReference type="FunFam" id="1.10.340.30:FF:000002">
    <property type="entry name" value="Adenine DNA glycosylase"/>
    <property type="match status" value="1"/>
</dbReference>
<keyword evidence="10 14" id="KW-0408">Iron</keyword>
<reference evidence="16 17" key="1">
    <citation type="submission" date="2020-02" db="EMBL/GenBank/DDBJ databases">
        <title>Nitrogenibacter mangrovi gen. nov., sp. nov. isolated from mangrove sediment, a denitrifying betaproteobacterium.</title>
        <authorList>
            <person name="Liao H."/>
            <person name="Tian Y."/>
        </authorList>
    </citation>
    <scope>NUCLEOTIDE SEQUENCE [LARGE SCALE GENOMIC DNA]</scope>
    <source>
        <strain evidence="16 17">M9-3-2</strain>
    </source>
</reference>
<organism evidence="16 17">
    <name type="scientific">Nitrogeniibacter mangrovi</name>
    <dbReference type="NCBI Taxonomy" id="2016596"/>
    <lineage>
        <taxon>Bacteria</taxon>
        <taxon>Pseudomonadati</taxon>
        <taxon>Pseudomonadota</taxon>
        <taxon>Betaproteobacteria</taxon>
        <taxon>Rhodocyclales</taxon>
        <taxon>Zoogloeaceae</taxon>
        <taxon>Nitrogeniibacter</taxon>
    </lineage>
</organism>
<keyword evidence="11" id="KW-0411">Iron-sulfur</keyword>
<evidence type="ECO:0000256" key="1">
    <source>
        <dbReference type="ARBA" id="ARBA00000843"/>
    </source>
</evidence>
<dbReference type="SUPFAM" id="SSF48150">
    <property type="entry name" value="DNA-glycosylase"/>
    <property type="match status" value="1"/>
</dbReference>
<evidence type="ECO:0000313" key="16">
    <source>
        <dbReference type="EMBL" id="QID16427.1"/>
    </source>
</evidence>
<evidence type="ECO:0000256" key="9">
    <source>
        <dbReference type="ARBA" id="ARBA00022801"/>
    </source>
</evidence>
<keyword evidence="6" id="KW-0004">4Fe-4S</keyword>
<dbReference type="AlphaFoldDB" id="A0A6C1AYL2"/>
<feature type="domain" description="HhH-GPD" evidence="15">
    <location>
        <begin position="37"/>
        <end position="188"/>
    </location>
</feature>